<proteinExistence type="predicted"/>
<evidence type="ECO:0000256" key="2">
    <source>
        <dbReference type="SAM" id="Phobius"/>
    </source>
</evidence>
<evidence type="ECO:0000313" key="3">
    <source>
        <dbReference type="EMBL" id="KAK2167226.1"/>
    </source>
</evidence>
<accession>A0AAD9K9U3</accession>
<evidence type="ECO:0000313" key="4">
    <source>
        <dbReference type="Proteomes" id="UP001208570"/>
    </source>
</evidence>
<protein>
    <submittedName>
        <fullName evidence="3">Uncharacterized protein</fullName>
    </submittedName>
</protein>
<dbReference type="Proteomes" id="UP001208570">
    <property type="component" value="Unassembled WGS sequence"/>
</dbReference>
<feature type="region of interest" description="Disordered" evidence="1">
    <location>
        <begin position="73"/>
        <end position="100"/>
    </location>
</feature>
<keyword evidence="2" id="KW-0812">Transmembrane</keyword>
<comment type="caution">
    <text evidence="3">The sequence shown here is derived from an EMBL/GenBank/DDBJ whole genome shotgun (WGS) entry which is preliminary data.</text>
</comment>
<keyword evidence="4" id="KW-1185">Reference proteome</keyword>
<feature type="compositionally biased region" description="Low complexity" evidence="1">
    <location>
        <begin position="77"/>
        <end position="87"/>
    </location>
</feature>
<dbReference type="AlphaFoldDB" id="A0AAD9K9U3"/>
<dbReference type="EMBL" id="JAODUP010000031">
    <property type="protein sequence ID" value="KAK2167226.1"/>
    <property type="molecule type" value="Genomic_DNA"/>
</dbReference>
<keyword evidence="2" id="KW-0472">Membrane</keyword>
<evidence type="ECO:0000256" key="1">
    <source>
        <dbReference type="SAM" id="MobiDB-lite"/>
    </source>
</evidence>
<organism evidence="3 4">
    <name type="scientific">Paralvinella palmiformis</name>
    <dbReference type="NCBI Taxonomy" id="53620"/>
    <lineage>
        <taxon>Eukaryota</taxon>
        <taxon>Metazoa</taxon>
        <taxon>Spiralia</taxon>
        <taxon>Lophotrochozoa</taxon>
        <taxon>Annelida</taxon>
        <taxon>Polychaeta</taxon>
        <taxon>Sedentaria</taxon>
        <taxon>Canalipalpata</taxon>
        <taxon>Terebellida</taxon>
        <taxon>Terebelliformia</taxon>
        <taxon>Alvinellidae</taxon>
        <taxon>Paralvinella</taxon>
    </lineage>
</organism>
<feature type="transmembrane region" description="Helical" evidence="2">
    <location>
        <begin position="43"/>
        <end position="69"/>
    </location>
</feature>
<reference evidence="3" key="1">
    <citation type="journal article" date="2023" name="Mol. Biol. Evol.">
        <title>Third-Generation Sequencing Reveals the Adaptive Role of the Epigenome in Three Deep-Sea Polychaetes.</title>
        <authorList>
            <person name="Perez M."/>
            <person name="Aroh O."/>
            <person name="Sun Y."/>
            <person name="Lan Y."/>
            <person name="Juniper S.K."/>
            <person name="Young C.R."/>
            <person name="Angers B."/>
            <person name="Qian P.Y."/>
        </authorList>
    </citation>
    <scope>NUCLEOTIDE SEQUENCE</scope>
    <source>
        <strain evidence="3">P08H-3</strain>
    </source>
</reference>
<keyword evidence="2" id="KW-1133">Transmembrane helix</keyword>
<name>A0AAD9K9U3_9ANNE</name>
<gene>
    <name evidence="3" type="ORF">LSH36_31g09043</name>
</gene>
<sequence length="148" mass="15777">MTFGFLQKTILYNVESLPTGSRSAGNGHSTPGPFQFTINDPSAGIVTLVAFVLPSPILVVFGGAAGMALRYSKRSDSSSSSVTAASSKPANGEQKYEEDNPNMIMYRKSGSNFVASVPSAGFPRESIEHTVSETDWCHCVAARRILPD</sequence>